<dbReference type="AlphaFoldDB" id="A0A942UMF5"/>
<dbReference type="Pfam" id="PF11068">
    <property type="entry name" value="YlqD"/>
    <property type="match status" value="1"/>
</dbReference>
<dbReference type="EMBL" id="JAGYPN010000001">
    <property type="protein sequence ID" value="MBS4221606.1"/>
    <property type="molecule type" value="Genomic_DNA"/>
</dbReference>
<evidence type="ECO:0000256" key="1">
    <source>
        <dbReference type="SAM" id="Coils"/>
    </source>
</evidence>
<protein>
    <submittedName>
        <fullName evidence="2">YlqD family protein</fullName>
    </submittedName>
</protein>
<dbReference type="Gene3D" id="6.10.140.1110">
    <property type="match status" value="1"/>
</dbReference>
<accession>A0A942UMF5</accession>
<dbReference type="RefSeq" id="WP_213096618.1">
    <property type="nucleotide sequence ID" value="NZ_JAGYPH010000001.1"/>
</dbReference>
<dbReference type="Proteomes" id="UP000676456">
    <property type="component" value="Unassembled WGS sequence"/>
</dbReference>
<name>A0A942UMF5_9BACI</name>
<reference evidence="2 3" key="1">
    <citation type="submission" date="2021-05" db="EMBL/GenBank/DDBJ databases">
        <title>Novel Bacillus species.</title>
        <authorList>
            <person name="Liu G."/>
        </authorList>
    </citation>
    <scope>NUCLEOTIDE SEQUENCE [LARGE SCALE GENOMIC DNA]</scope>
    <source>
        <strain evidence="2 3">FJAT-49682</strain>
    </source>
</reference>
<feature type="coiled-coil region" evidence="1">
    <location>
        <begin position="22"/>
        <end position="49"/>
    </location>
</feature>
<keyword evidence="3" id="KW-1185">Reference proteome</keyword>
<proteinExistence type="predicted"/>
<keyword evidence="1" id="KW-0175">Coiled coil</keyword>
<evidence type="ECO:0000313" key="3">
    <source>
        <dbReference type="Proteomes" id="UP000676456"/>
    </source>
</evidence>
<evidence type="ECO:0000313" key="2">
    <source>
        <dbReference type="EMBL" id="MBS4221606.1"/>
    </source>
</evidence>
<dbReference type="InterPro" id="IPR021297">
    <property type="entry name" value="YlqD"/>
</dbReference>
<gene>
    <name evidence="2" type="ORF">KHA91_02390</name>
</gene>
<sequence length="129" mass="15042">MKILQTVTVKQILTESSKKSLLNKYNHNKLQLKKECDQLLFELKKLERTRKYSSNGLKTQFDKELDKRKEKIKLIDFQIDQLDLLPLGSELKDQDVQALIDINIGDSWDDIIKGKTVIIQDGIVTEIRE</sequence>
<comment type="caution">
    <text evidence="2">The sequence shown here is derived from an EMBL/GenBank/DDBJ whole genome shotgun (WGS) entry which is preliminary data.</text>
</comment>
<organism evidence="2 3">
    <name type="scientific">Lederbergia citrea</name>
    <dbReference type="NCBI Taxonomy" id="2833581"/>
    <lineage>
        <taxon>Bacteria</taxon>
        <taxon>Bacillati</taxon>
        <taxon>Bacillota</taxon>
        <taxon>Bacilli</taxon>
        <taxon>Bacillales</taxon>
        <taxon>Bacillaceae</taxon>
        <taxon>Lederbergia</taxon>
    </lineage>
</organism>